<sequence length="170" mass="18259">MKLFFAVGVICVGALCVGASRPEAGYSRAEFQVVQEIANTKVTLLQISRVTAFTRQSNENETEFREFTPGVEVIYLVEQIDNGPNAEAHHGTAQVLENGTPLQPAEGIVSGGAGSMETYSSSMHINGSDVPRVDDSARARIVRDYIRGVVPKGPTVDLRLQIVGGLRDIG</sequence>
<dbReference type="STRING" id="1891926.Fuma_02402"/>
<dbReference type="KEGG" id="fmr:Fuma_02402"/>
<protein>
    <submittedName>
        <fullName evidence="1">Uncharacterized protein</fullName>
    </submittedName>
</protein>
<gene>
    <name evidence="1" type="ORF">Fuma_02402</name>
</gene>
<proteinExistence type="predicted"/>
<dbReference type="Proteomes" id="UP000187735">
    <property type="component" value="Chromosome"/>
</dbReference>
<reference evidence="1 2" key="1">
    <citation type="journal article" date="2016" name="Front. Microbiol.">
        <title>Fuerstia marisgermanicae gen. nov., sp. nov., an Unusual Member of the Phylum Planctomycetes from the German Wadden Sea.</title>
        <authorList>
            <person name="Kohn T."/>
            <person name="Heuer A."/>
            <person name="Jogler M."/>
            <person name="Vollmers J."/>
            <person name="Boedeker C."/>
            <person name="Bunk B."/>
            <person name="Rast P."/>
            <person name="Borchert D."/>
            <person name="Glockner I."/>
            <person name="Freese H.M."/>
            <person name="Klenk H.P."/>
            <person name="Overmann J."/>
            <person name="Kaster A.K."/>
            <person name="Rohde M."/>
            <person name="Wiegand S."/>
            <person name="Jogler C."/>
        </authorList>
    </citation>
    <scope>NUCLEOTIDE SEQUENCE [LARGE SCALE GENOMIC DNA]</scope>
    <source>
        <strain evidence="1 2">NH11</strain>
    </source>
</reference>
<keyword evidence="2" id="KW-1185">Reference proteome</keyword>
<name>A0A1P8WFI2_9PLAN</name>
<organism evidence="1 2">
    <name type="scientific">Fuerstiella marisgermanici</name>
    <dbReference type="NCBI Taxonomy" id="1891926"/>
    <lineage>
        <taxon>Bacteria</taxon>
        <taxon>Pseudomonadati</taxon>
        <taxon>Planctomycetota</taxon>
        <taxon>Planctomycetia</taxon>
        <taxon>Planctomycetales</taxon>
        <taxon>Planctomycetaceae</taxon>
        <taxon>Fuerstiella</taxon>
    </lineage>
</organism>
<evidence type="ECO:0000313" key="1">
    <source>
        <dbReference type="EMBL" id="APZ92790.1"/>
    </source>
</evidence>
<dbReference type="EMBL" id="CP017641">
    <property type="protein sequence ID" value="APZ92790.1"/>
    <property type="molecule type" value="Genomic_DNA"/>
</dbReference>
<dbReference type="RefSeq" id="WP_077024363.1">
    <property type="nucleotide sequence ID" value="NZ_CP017641.1"/>
</dbReference>
<dbReference type="AlphaFoldDB" id="A0A1P8WFI2"/>
<evidence type="ECO:0000313" key="2">
    <source>
        <dbReference type="Proteomes" id="UP000187735"/>
    </source>
</evidence>
<accession>A0A1P8WFI2</accession>